<sequence>MKSALLTAATLLVLLTPLSILAHPNPNPPTVLRKCMPLLGDIGEDEAWFIANLHVRKMDLTGVDVIQLPMSVSVLEQLVCY</sequence>
<feature type="chain" id="PRO_5040281373" evidence="1">
    <location>
        <begin position="23"/>
        <end position="81"/>
    </location>
</feature>
<dbReference type="Proteomes" id="UP000710440">
    <property type="component" value="Unassembled WGS sequence"/>
</dbReference>
<evidence type="ECO:0000313" key="2">
    <source>
        <dbReference type="EMBL" id="GIK04304.1"/>
    </source>
</evidence>
<gene>
    <name evidence="2" type="ORF">Aspvir_008383</name>
</gene>
<reference evidence="2 3" key="1">
    <citation type="submission" date="2021-02" db="EMBL/GenBank/DDBJ databases">
        <title>Pan-genome distribution and transcriptional activeness of fungal secondary metabolism genes in Aspergillus section Fumigati.</title>
        <authorList>
            <person name="Takahashi H."/>
            <person name="Umemura M."/>
            <person name="Ninomiya A."/>
            <person name="Kusuya Y."/>
            <person name="Urayama S."/>
            <person name="Shimizu M."/>
            <person name="Watanabe A."/>
            <person name="Kamei K."/>
            <person name="Yaguchi T."/>
            <person name="Hagiwara D."/>
        </authorList>
    </citation>
    <scope>NUCLEOTIDE SEQUENCE [LARGE SCALE GENOMIC DNA]</scope>
    <source>
        <strain evidence="2 3">IFM 47045</strain>
    </source>
</reference>
<accession>A0A9P3F433</accession>
<dbReference type="AlphaFoldDB" id="A0A9P3F433"/>
<keyword evidence="3" id="KW-1185">Reference proteome</keyword>
<dbReference type="RefSeq" id="XP_043127490.1">
    <property type="nucleotide sequence ID" value="XM_043271555.1"/>
</dbReference>
<proteinExistence type="predicted"/>
<name>A0A9P3F433_ASPVI</name>
<dbReference type="OrthoDB" id="4482742at2759"/>
<feature type="signal peptide" evidence="1">
    <location>
        <begin position="1"/>
        <end position="22"/>
    </location>
</feature>
<evidence type="ECO:0000313" key="3">
    <source>
        <dbReference type="Proteomes" id="UP000710440"/>
    </source>
</evidence>
<protein>
    <submittedName>
        <fullName evidence="2">Uncharacterized protein</fullName>
    </submittedName>
</protein>
<dbReference type="EMBL" id="BOPL01000006">
    <property type="protein sequence ID" value="GIK04304.1"/>
    <property type="molecule type" value="Genomic_DNA"/>
</dbReference>
<evidence type="ECO:0000256" key="1">
    <source>
        <dbReference type="SAM" id="SignalP"/>
    </source>
</evidence>
<organism evidence="2 3">
    <name type="scientific">Aspergillus viridinutans</name>
    <dbReference type="NCBI Taxonomy" id="75553"/>
    <lineage>
        <taxon>Eukaryota</taxon>
        <taxon>Fungi</taxon>
        <taxon>Dikarya</taxon>
        <taxon>Ascomycota</taxon>
        <taxon>Pezizomycotina</taxon>
        <taxon>Eurotiomycetes</taxon>
        <taxon>Eurotiomycetidae</taxon>
        <taxon>Eurotiales</taxon>
        <taxon>Aspergillaceae</taxon>
        <taxon>Aspergillus</taxon>
        <taxon>Aspergillus subgen. Fumigati</taxon>
    </lineage>
</organism>
<dbReference type="GeneID" id="66936365"/>
<comment type="caution">
    <text evidence="2">The sequence shown here is derived from an EMBL/GenBank/DDBJ whole genome shotgun (WGS) entry which is preliminary data.</text>
</comment>
<keyword evidence="1" id="KW-0732">Signal</keyword>